<dbReference type="AlphaFoldDB" id="A0A9D5BT77"/>
<proteinExistence type="predicted"/>
<dbReference type="Proteomes" id="UP001085076">
    <property type="component" value="Unassembled WGS sequence"/>
</dbReference>
<dbReference type="OrthoDB" id="626167at2759"/>
<dbReference type="EMBL" id="JAGGNH010000091">
    <property type="protein sequence ID" value="KAJ0960278.1"/>
    <property type="molecule type" value="Genomic_DNA"/>
</dbReference>
<organism evidence="1 2">
    <name type="scientific">Dioscorea zingiberensis</name>
    <dbReference type="NCBI Taxonomy" id="325984"/>
    <lineage>
        <taxon>Eukaryota</taxon>
        <taxon>Viridiplantae</taxon>
        <taxon>Streptophyta</taxon>
        <taxon>Embryophyta</taxon>
        <taxon>Tracheophyta</taxon>
        <taxon>Spermatophyta</taxon>
        <taxon>Magnoliopsida</taxon>
        <taxon>Liliopsida</taxon>
        <taxon>Dioscoreales</taxon>
        <taxon>Dioscoreaceae</taxon>
        <taxon>Dioscorea</taxon>
    </lineage>
</organism>
<dbReference type="PANTHER" id="PTHR32472">
    <property type="entry name" value="DNA REPAIR PROTEIN RADA"/>
    <property type="match status" value="1"/>
</dbReference>
<protein>
    <recommendedName>
        <fullName evidence="3">AAA+ ATPase domain-containing protein</fullName>
    </recommendedName>
</protein>
<dbReference type="GO" id="GO:0000725">
    <property type="term" value="P:recombinational repair"/>
    <property type="evidence" value="ECO:0007669"/>
    <property type="project" value="TreeGrafter"/>
</dbReference>
<dbReference type="InterPro" id="IPR027417">
    <property type="entry name" value="P-loop_NTPase"/>
</dbReference>
<evidence type="ECO:0000313" key="2">
    <source>
        <dbReference type="Proteomes" id="UP001085076"/>
    </source>
</evidence>
<comment type="caution">
    <text evidence="1">The sequence shown here is derived from an EMBL/GenBank/DDBJ whole genome shotgun (WGS) entry which is preliminary data.</text>
</comment>
<evidence type="ECO:0008006" key="3">
    <source>
        <dbReference type="Google" id="ProtNLM"/>
    </source>
</evidence>
<keyword evidence="2" id="KW-1185">Reference proteome</keyword>
<dbReference type="PANTHER" id="PTHR32472:SF18">
    <property type="entry name" value="OS11G0576100 PROTEIN"/>
    <property type="match status" value="1"/>
</dbReference>
<dbReference type="Gene3D" id="3.40.50.300">
    <property type="entry name" value="P-loop containing nucleotide triphosphate hydrolases"/>
    <property type="match status" value="1"/>
</dbReference>
<name>A0A9D5BT77_9LILI</name>
<accession>A0A9D5BT77</accession>
<reference evidence="1 2" key="1">
    <citation type="journal article" date="2022" name="Hortic Res">
        <title>The genome of Dioscorea zingiberensis sheds light on the biosynthesis, origin and evolution of the medicinally important diosgenin saponins.</title>
        <authorList>
            <person name="Li Y."/>
            <person name="Tan C."/>
            <person name="Li Z."/>
            <person name="Guo J."/>
            <person name="Li S."/>
            <person name="Chen X."/>
            <person name="Wang C."/>
            <person name="Dai X."/>
            <person name="Yang H."/>
            <person name="Song W."/>
            <person name="Hou L."/>
            <person name="Xu J."/>
            <person name="Tong Z."/>
            <person name="Xu A."/>
            <person name="Yuan X."/>
            <person name="Wang W."/>
            <person name="Yang Q."/>
            <person name="Chen L."/>
            <person name="Sun Z."/>
            <person name="Wang K."/>
            <person name="Pan B."/>
            <person name="Chen J."/>
            <person name="Bao Y."/>
            <person name="Liu F."/>
            <person name="Qi X."/>
            <person name="Gang D.R."/>
            <person name="Wen J."/>
            <person name="Li J."/>
        </authorList>
    </citation>
    <scope>NUCLEOTIDE SEQUENCE [LARGE SCALE GENOMIC DNA]</scope>
    <source>
        <strain evidence="1">Dzin_1.0</strain>
    </source>
</reference>
<dbReference type="SUPFAM" id="SSF52540">
    <property type="entry name" value="P-loop containing nucleoside triphosphate hydrolases"/>
    <property type="match status" value="1"/>
</dbReference>
<gene>
    <name evidence="1" type="ORF">J5N97_001893</name>
</gene>
<sequence>MIGERGVKIFEDIARKGKEPLVWMESNDEIEFQGFGSREGMVGSKHGGMKYSIELHCGSGVALVTGESGIGKTELLLEFAYRFSHRYKMVLWVDRQGGGPKSFAKMEEEAIGKVRREMMRDIPFLLVIDNLEVEEDWWDGRNVMELLPRFGGETHVLISTRLPNAINVQPLRLLHLSAGEAMSLMRGTLGDLPTEDVDALRVLEEKLESFGSGDHRGFAVSEADWDRP</sequence>
<dbReference type="CDD" id="cd01120">
    <property type="entry name" value="RecA-like_superfamily"/>
    <property type="match status" value="1"/>
</dbReference>
<evidence type="ECO:0000313" key="1">
    <source>
        <dbReference type="EMBL" id="KAJ0960278.1"/>
    </source>
</evidence>